<dbReference type="EMBL" id="AHMS02000005">
    <property type="protein sequence ID" value="EMN19055.1"/>
    <property type="molecule type" value="Genomic_DNA"/>
</dbReference>
<dbReference type="AlphaFoldDB" id="A0ABC9SMK8"/>
<dbReference type="Proteomes" id="UP000012166">
    <property type="component" value="Unassembled WGS sequence"/>
</dbReference>
<name>A0ABC9SMK8_LEPBO</name>
<protein>
    <recommendedName>
        <fullName evidence="3">Lipoprotein</fullName>
    </recommendedName>
</protein>
<evidence type="ECO:0000313" key="2">
    <source>
        <dbReference type="Proteomes" id="UP000012166"/>
    </source>
</evidence>
<evidence type="ECO:0000313" key="1">
    <source>
        <dbReference type="EMBL" id="EMN19055.1"/>
    </source>
</evidence>
<sequence length="56" mass="6559">MKTKVPKNSPKTGDAIFPPTKIGTKIHACLTSAIRFSTFEFFHFLSFFFRFDRLRM</sequence>
<organism evidence="1 2">
    <name type="scientific">Leptospira borgpetersenii str. Brem 328</name>
    <dbReference type="NCBI Taxonomy" id="1049780"/>
    <lineage>
        <taxon>Bacteria</taxon>
        <taxon>Pseudomonadati</taxon>
        <taxon>Spirochaetota</taxon>
        <taxon>Spirochaetia</taxon>
        <taxon>Leptospirales</taxon>
        <taxon>Leptospiraceae</taxon>
        <taxon>Leptospira</taxon>
    </lineage>
</organism>
<gene>
    <name evidence="1" type="ORF">LEP1GSC056_1904</name>
</gene>
<reference evidence="1 2" key="1">
    <citation type="submission" date="2013-01" db="EMBL/GenBank/DDBJ databases">
        <authorList>
            <person name="Harkins D.M."/>
            <person name="Durkin A.S."/>
            <person name="Brinkac L.M."/>
            <person name="Haft D.H."/>
            <person name="Selengut J.D."/>
            <person name="Sanka R."/>
            <person name="DePew J."/>
            <person name="Purushe J."/>
            <person name="Hartskeerl R.A."/>
            <person name="Ahmed A."/>
            <person name="van der Linden H."/>
            <person name="Goris M.G.A."/>
            <person name="Vinetz J.M."/>
            <person name="Sutton G.G."/>
            <person name="Nierman W.C."/>
            <person name="Fouts D.E."/>
        </authorList>
    </citation>
    <scope>NUCLEOTIDE SEQUENCE [LARGE SCALE GENOMIC DNA]</scope>
    <source>
        <strain evidence="1 2">Brem 328</strain>
    </source>
</reference>
<proteinExistence type="predicted"/>
<evidence type="ECO:0008006" key="3">
    <source>
        <dbReference type="Google" id="ProtNLM"/>
    </source>
</evidence>
<accession>A0ABC9SMK8</accession>
<comment type="caution">
    <text evidence="1">The sequence shown here is derived from an EMBL/GenBank/DDBJ whole genome shotgun (WGS) entry which is preliminary data.</text>
</comment>